<accession>F9W962</accession>
<protein>
    <submittedName>
        <fullName evidence="2">WGS project CAEQ00000000 data, annotated contig 1827</fullName>
    </submittedName>
</protein>
<sequence length="158" mass="18661">MIPVNSLRQKKFRRLDFLVDLFREVSVFVNFHLRLFNKIAHLFVGFFPVLRPRGERMLLENVFHVPQCLLKFLHVFRCGIVQHLHYFQSLFVLVFIVNVYGTVHYVICLSQKLTKQVKLGGTGTLTTSTHAQQPCHQKKLPYHHRDPFLHENLTKKKP</sequence>
<keyword evidence="1" id="KW-0472">Membrane</keyword>
<dbReference type="Proteomes" id="UP000000702">
    <property type="component" value="Unassembled WGS sequence"/>
</dbReference>
<feature type="transmembrane region" description="Helical" evidence="1">
    <location>
        <begin position="90"/>
        <end position="109"/>
    </location>
</feature>
<evidence type="ECO:0000313" key="2">
    <source>
        <dbReference type="EMBL" id="CCD13752.1"/>
    </source>
</evidence>
<keyword evidence="3" id="KW-1185">Reference proteome</keyword>
<evidence type="ECO:0000256" key="1">
    <source>
        <dbReference type="SAM" id="Phobius"/>
    </source>
</evidence>
<dbReference type="AlphaFoldDB" id="F9W962"/>
<reference evidence="2 3" key="2">
    <citation type="journal article" date="2012" name="Proc. Natl. Acad. Sci. U.S.A.">
        <title>Antigenic diversity is generated by distinct evolutionary mechanisms in African trypanosome species.</title>
        <authorList>
            <person name="Jackson A.P."/>
            <person name="Berry A."/>
            <person name="Aslett M."/>
            <person name="Allison H.C."/>
            <person name="Burton P."/>
            <person name="Vavrova-Anderson J."/>
            <person name="Brown R."/>
            <person name="Browne H."/>
            <person name="Corton N."/>
            <person name="Hauser H."/>
            <person name="Gamble J."/>
            <person name="Gilderthorp R."/>
            <person name="Marcello L."/>
            <person name="McQuillan J."/>
            <person name="Otto T.D."/>
            <person name="Quail M.A."/>
            <person name="Sanders M.J."/>
            <person name="van Tonder A."/>
            <person name="Ginger M.L."/>
            <person name="Field M.C."/>
            <person name="Barry J.D."/>
            <person name="Hertz-Fowler C."/>
            <person name="Berriman M."/>
        </authorList>
    </citation>
    <scope>NUCLEOTIDE SEQUENCE [LARGE SCALE GENOMIC DNA]</scope>
    <source>
        <strain evidence="2 3">IL3000</strain>
    </source>
</reference>
<keyword evidence="1" id="KW-0812">Transmembrane</keyword>
<proteinExistence type="predicted"/>
<reference evidence="3" key="1">
    <citation type="submission" date="2011-07" db="EMBL/GenBank/DDBJ databases">
        <title>Divergent evolution of antigenic variation in African trypanosomes.</title>
        <authorList>
            <person name="Jackson A.P."/>
            <person name="Berry A."/>
            <person name="Allison H.C."/>
            <person name="Burton P."/>
            <person name="Anderson J."/>
            <person name="Aslett M."/>
            <person name="Brown R."/>
            <person name="Corton N."/>
            <person name="Harris D."/>
            <person name="Hauser H."/>
            <person name="Gamble J."/>
            <person name="Gilderthorp R."/>
            <person name="McQuillan J."/>
            <person name="Quail M.A."/>
            <person name="Sanders M."/>
            <person name="Van Tonder A."/>
            <person name="Ginger M.L."/>
            <person name="Donelson J.E."/>
            <person name="Field M.C."/>
            <person name="Barry J.D."/>
            <person name="Berriman M."/>
            <person name="Hertz-Fowler C."/>
        </authorList>
    </citation>
    <scope>NUCLEOTIDE SEQUENCE [LARGE SCALE GENOMIC DNA]</scope>
    <source>
        <strain evidence="3">IL3000</strain>
    </source>
</reference>
<dbReference type="EMBL" id="CAEQ01001272">
    <property type="protein sequence ID" value="CCD13752.1"/>
    <property type="molecule type" value="Genomic_DNA"/>
</dbReference>
<name>F9W962_TRYCI</name>
<keyword evidence="1" id="KW-1133">Transmembrane helix</keyword>
<organism evidence="2 3">
    <name type="scientific">Trypanosoma congolense (strain IL3000)</name>
    <dbReference type="NCBI Taxonomy" id="1068625"/>
    <lineage>
        <taxon>Eukaryota</taxon>
        <taxon>Discoba</taxon>
        <taxon>Euglenozoa</taxon>
        <taxon>Kinetoplastea</taxon>
        <taxon>Metakinetoplastina</taxon>
        <taxon>Trypanosomatida</taxon>
        <taxon>Trypanosomatidae</taxon>
        <taxon>Trypanosoma</taxon>
        <taxon>Nannomonas</taxon>
    </lineage>
</organism>
<dbReference type="VEuPathDB" id="TriTrypDB:TcIL3000_0_44590"/>
<gene>
    <name evidence="2" type="ORF">TCIL3000_0_44590</name>
</gene>
<comment type="caution">
    <text evidence="2">The sequence shown here is derived from an EMBL/GenBank/DDBJ whole genome shotgun (WGS) entry which is preliminary data.</text>
</comment>
<evidence type="ECO:0000313" key="3">
    <source>
        <dbReference type="Proteomes" id="UP000000702"/>
    </source>
</evidence>